<feature type="transmembrane region" description="Helical" evidence="1">
    <location>
        <begin position="46"/>
        <end position="66"/>
    </location>
</feature>
<organism evidence="2 3">
    <name type="scientific">Blautia argi</name>
    <dbReference type="NCBI Taxonomy" id="1912897"/>
    <lineage>
        <taxon>Bacteria</taxon>
        <taxon>Bacillati</taxon>
        <taxon>Bacillota</taxon>
        <taxon>Clostridia</taxon>
        <taxon>Lachnospirales</taxon>
        <taxon>Lachnospiraceae</taxon>
        <taxon>Blautia</taxon>
    </lineage>
</organism>
<feature type="transmembrane region" description="Helical" evidence="1">
    <location>
        <begin position="6"/>
        <end position="34"/>
    </location>
</feature>
<gene>
    <name evidence="2" type="ORF">DQQ01_02365</name>
</gene>
<dbReference type="OrthoDB" id="9790504at2"/>
<evidence type="ECO:0000313" key="2">
    <source>
        <dbReference type="EMBL" id="AWY97185.1"/>
    </source>
</evidence>
<dbReference type="InterPro" id="IPR020144">
    <property type="entry name" value="SpoVAB"/>
</dbReference>
<dbReference type="KEGG" id="blau:DQQ01_02365"/>
<feature type="transmembrane region" description="Helical" evidence="1">
    <location>
        <begin position="72"/>
        <end position="95"/>
    </location>
</feature>
<keyword evidence="1" id="KW-0812">Transmembrane</keyword>
<feature type="transmembrane region" description="Helical" evidence="1">
    <location>
        <begin position="116"/>
        <end position="137"/>
    </location>
</feature>
<dbReference type="RefSeq" id="WP_111918101.1">
    <property type="nucleotide sequence ID" value="NZ_CAUWHR010000003.1"/>
</dbReference>
<evidence type="ECO:0000256" key="1">
    <source>
        <dbReference type="SAM" id="Phobius"/>
    </source>
</evidence>
<dbReference type="AlphaFoldDB" id="A0A2Z4U805"/>
<keyword evidence="3" id="KW-1185">Reference proteome</keyword>
<dbReference type="Pfam" id="PF13782">
    <property type="entry name" value="SpoVAB"/>
    <property type="match status" value="1"/>
</dbReference>
<protein>
    <submittedName>
        <fullName evidence="2">Stage V sporulation protein AB</fullName>
    </submittedName>
</protein>
<proteinExistence type="predicted"/>
<dbReference type="Proteomes" id="UP000250003">
    <property type="component" value="Chromosome"/>
</dbReference>
<keyword evidence="1" id="KW-1133">Transmembrane helix</keyword>
<sequence>MWQGEILAALAALSGGAIVATALAAFIIELGIIPRLAGITHTAKHILLYENCLMLGSFLGNLVFIYDCSPPLGQIFLAFMGLCFGIFLGCWIIALGEVVNVFAIMARRLGLKKGTALIVLSIAVGKTLGSLVQFFLWG</sequence>
<keyword evidence="1" id="KW-0472">Membrane</keyword>
<name>A0A2Z4U805_9FIRM</name>
<dbReference type="EMBL" id="CP030280">
    <property type="protein sequence ID" value="AWY97185.1"/>
    <property type="molecule type" value="Genomic_DNA"/>
</dbReference>
<evidence type="ECO:0000313" key="3">
    <source>
        <dbReference type="Proteomes" id="UP000250003"/>
    </source>
</evidence>
<reference evidence="3" key="1">
    <citation type="submission" date="2018-06" db="EMBL/GenBank/DDBJ databases">
        <title>Description of Blautia argi sp. nov., a new anaerobic isolated from dog feces.</title>
        <authorList>
            <person name="Chang Y.-H."/>
            <person name="Paek J."/>
            <person name="Shin Y."/>
        </authorList>
    </citation>
    <scope>NUCLEOTIDE SEQUENCE [LARGE SCALE GENOMIC DNA]</scope>
    <source>
        <strain evidence="3">KCTC 15426</strain>
    </source>
</reference>
<accession>A0A2Z4U805</accession>